<keyword evidence="7 8" id="KW-0472">Membrane</keyword>
<feature type="transmembrane region" description="Helical" evidence="8">
    <location>
        <begin position="232"/>
        <end position="257"/>
    </location>
</feature>
<evidence type="ECO:0000256" key="6">
    <source>
        <dbReference type="ARBA" id="ARBA00022989"/>
    </source>
</evidence>
<sequence length="572" mass="61508">MTSGTVEAERPGIAVAAGNRRRSRVPRWIFAGSALLYLATGTFLTAGRGYLMGDALSRVSATESALFSRDPHLSAIGFVFTPLTSLAQLPFVAFEPWFPGITRWGLSGVLMTSLFMAGAVVMIWGVGTDRGAPAWLCGVVTGVFALNPMVIFYGGNGMSEALFLFCLCWAVRRLMRWVRTDGVHDLVACGLALGLGYLTRYDALAPAAVAGIVVFVLSYRRRRAEEHRFSGAAMDLVLVAAPSVLAFVVWAGTSWLITGQAFQQFTSQYGNTAILAQSGAQPPSHPFEAVQYSIAATLILAPTLPLLLPITGALAVRRRDPVPLVPMLLCGSVLGFQALSYASGSTFAFLRFYVAAIPLTAILAFLLIPARGLPPSRRLGEHAEHMAMTRERTAPSAAASAVAVSVLLLASLPITARGMDDQLLAVQEYAVTEVLFPDPDNVSDKHLDQARIAATFSTERRIADHLDAMDLPPGSIVMDTVYGFAVQVASKHPQRFVIPSDRDFVRTLNAPAEHGVIYLLTVPNTGRGTSDALNRRYPTIYENGAQIATLALEIPNDGAGQPNWRLYRVIGS</sequence>
<keyword evidence="4 9" id="KW-0808">Transferase</keyword>
<dbReference type="PANTHER" id="PTHR33908:SF11">
    <property type="entry name" value="MEMBRANE PROTEIN"/>
    <property type="match status" value="1"/>
</dbReference>
<evidence type="ECO:0000313" key="9">
    <source>
        <dbReference type="EMBL" id="QLY33663.1"/>
    </source>
</evidence>
<feature type="transmembrane region" description="Helical" evidence="8">
    <location>
        <begin position="396"/>
        <end position="414"/>
    </location>
</feature>
<comment type="subcellular location">
    <subcellularLocation>
        <location evidence="1">Cell membrane</location>
        <topology evidence="1">Multi-pass membrane protein</topology>
    </subcellularLocation>
</comment>
<dbReference type="AlphaFoldDB" id="A0A7D6ZRL0"/>
<evidence type="ECO:0000256" key="4">
    <source>
        <dbReference type="ARBA" id="ARBA00022679"/>
    </source>
</evidence>
<evidence type="ECO:0000256" key="3">
    <source>
        <dbReference type="ARBA" id="ARBA00022676"/>
    </source>
</evidence>
<feature type="transmembrane region" description="Helical" evidence="8">
    <location>
        <begin position="323"/>
        <end position="342"/>
    </location>
</feature>
<organism evidence="9 10">
    <name type="scientific">Nocardia huaxiensis</name>
    <dbReference type="NCBI Taxonomy" id="2755382"/>
    <lineage>
        <taxon>Bacteria</taxon>
        <taxon>Bacillati</taxon>
        <taxon>Actinomycetota</taxon>
        <taxon>Actinomycetes</taxon>
        <taxon>Mycobacteriales</taxon>
        <taxon>Nocardiaceae</taxon>
        <taxon>Nocardia</taxon>
    </lineage>
</organism>
<reference evidence="9 10" key="1">
    <citation type="submission" date="2020-07" db="EMBL/GenBank/DDBJ databases">
        <authorList>
            <person name="Zhuang K."/>
            <person name="Ran Y."/>
        </authorList>
    </citation>
    <scope>NUCLEOTIDE SEQUENCE [LARGE SCALE GENOMIC DNA]</scope>
    <source>
        <strain evidence="9 10">WCH-YHL-001</strain>
    </source>
</reference>
<feature type="transmembrane region" description="Helical" evidence="8">
    <location>
        <begin position="292"/>
        <end position="316"/>
    </location>
</feature>
<evidence type="ECO:0000256" key="5">
    <source>
        <dbReference type="ARBA" id="ARBA00022692"/>
    </source>
</evidence>
<dbReference type="InterPro" id="IPR050297">
    <property type="entry name" value="LipidA_mod_glycosyltrf_83"/>
</dbReference>
<keyword evidence="10" id="KW-1185">Reference proteome</keyword>
<name>A0A7D6ZRL0_9NOCA</name>
<dbReference type="GO" id="GO:0016763">
    <property type="term" value="F:pentosyltransferase activity"/>
    <property type="evidence" value="ECO:0007669"/>
    <property type="project" value="TreeGrafter"/>
</dbReference>
<evidence type="ECO:0000313" key="10">
    <source>
        <dbReference type="Proteomes" id="UP000515512"/>
    </source>
</evidence>
<evidence type="ECO:0000256" key="8">
    <source>
        <dbReference type="SAM" id="Phobius"/>
    </source>
</evidence>
<feature type="transmembrane region" description="Helical" evidence="8">
    <location>
        <begin position="28"/>
        <end position="51"/>
    </location>
</feature>
<protein>
    <submittedName>
        <fullName evidence="9">Glycosyltransferase family 39 protein</fullName>
    </submittedName>
</protein>
<feature type="transmembrane region" description="Helical" evidence="8">
    <location>
        <begin position="104"/>
        <end position="126"/>
    </location>
</feature>
<accession>A0A7D6ZRL0</accession>
<feature type="transmembrane region" description="Helical" evidence="8">
    <location>
        <begin position="348"/>
        <end position="368"/>
    </location>
</feature>
<dbReference type="PANTHER" id="PTHR33908">
    <property type="entry name" value="MANNOSYLTRANSFERASE YKCB-RELATED"/>
    <property type="match status" value="1"/>
</dbReference>
<keyword evidence="3" id="KW-0328">Glycosyltransferase</keyword>
<evidence type="ECO:0000256" key="1">
    <source>
        <dbReference type="ARBA" id="ARBA00004651"/>
    </source>
</evidence>
<keyword evidence="5 8" id="KW-0812">Transmembrane</keyword>
<feature type="transmembrane region" description="Helical" evidence="8">
    <location>
        <begin position="71"/>
        <end position="92"/>
    </location>
</feature>
<dbReference type="KEGG" id="nhu:H0264_16775"/>
<dbReference type="GO" id="GO:0009103">
    <property type="term" value="P:lipopolysaccharide biosynthetic process"/>
    <property type="evidence" value="ECO:0007669"/>
    <property type="project" value="UniProtKB-ARBA"/>
</dbReference>
<keyword evidence="2" id="KW-1003">Cell membrane</keyword>
<keyword evidence="6 8" id="KW-1133">Transmembrane helix</keyword>
<proteinExistence type="predicted"/>
<feature type="transmembrane region" description="Helical" evidence="8">
    <location>
        <begin position="132"/>
        <end position="154"/>
    </location>
</feature>
<evidence type="ECO:0000256" key="2">
    <source>
        <dbReference type="ARBA" id="ARBA00022475"/>
    </source>
</evidence>
<dbReference type="RefSeq" id="WP_181584827.1">
    <property type="nucleotide sequence ID" value="NZ_CP059399.1"/>
</dbReference>
<dbReference type="Proteomes" id="UP000515512">
    <property type="component" value="Chromosome"/>
</dbReference>
<dbReference type="GO" id="GO:0005886">
    <property type="term" value="C:plasma membrane"/>
    <property type="evidence" value="ECO:0007669"/>
    <property type="project" value="UniProtKB-SubCell"/>
</dbReference>
<dbReference type="EMBL" id="CP059399">
    <property type="protein sequence ID" value="QLY33663.1"/>
    <property type="molecule type" value="Genomic_DNA"/>
</dbReference>
<gene>
    <name evidence="9" type="ORF">H0264_16775</name>
</gene>
<feature type="transmembrane region" description="Helical" evidence="8">
    <location>
        <begin position="203"/>
        <end position="220"/>
    </location>
</feature>
<evidence type="ECO:0000256" key="7">
    <source>
        <dbReference type="ARBA" id="ARBA00023136"/>
    </source>
</evidence>